<reference evidence="3 4" key="1">
    <citation type="submission" date="2020-06" db="EMBL/GenBank/DDBJ databases">
        <title>Transcriptomic and genomic resources for Thalictrum thalictroides and T. hernandezii: Facilitating candidate gene discovery in an emerging model plant lineage.</title>
        <authorList>
            <person name="Arias T."/>
            <person name="Riano-Pachon D.M."/>
            <person name="Di Stilio V.S."/>
        </authorList>
    </citation>
    <scope>NUCLEOTIDE SEQUENCE [LARGE SCALE GENOMIC DNA]</scope>
    <source>
        <strain evidence="4">cv. WT478/WT964</strain>
        <tissue evidence="3">Leaves</tissue>
    </source>
</reference>
<keyword evidence="4" id="KW-1185">Reference proteome</keyword>
<organism evidence="3 4">
    <name type="scientific">Thalictrum thalictroides</name>
    <name type="common">Rue-anemone</name>
    <name type="synonym">Anemone thalictroides</name>
    <dbReference type="NCBI Taxonomy" id="46969"/>
    <lineage>
        <taxon>Eukaryota</taxon>
        <taxon>Viridiplantae</taxon>
        <taxon>Streptophyta</taxon>
        <taxon>Embryophyta</taxon>
        <taxon>Tracheophyta</taxon>
        <taxon>Spermatophyta</taxon>
        <taxon>Magnoliopsida</taxon>
        <taxon>Ranunculales</taxon>
        <taxon>Ranunculaceae</taxon>
        <taxon>Thalictroideae</taxon>
        <taxon>Thalictrum</taxon>
    </lineage>
</organism>
<feature type="repeat" description="PPR" evidence="2">
    <location>
        <begin position="9"/>
        <end position="43"/>
    </location>
</feature>
<name>A0A7J6VZD7_THATH</name>
<evidence type="ECO:0000256" key="1">
    <source>
        <dbReference type="ARBA" id="ARBA00022737"/>
    </source>
</evidence>
<keyword evidence="1" id="KW-0677">Repeat</keyword>
<evidence type="ECO:0000313" key="4">
    <source>
        <dbReference type="Proteomes" id="UP000554482"/>
    </source>
</evidence>
<gene>
    <name evidence="3" type="ORF">FRX31_020336</name>
</gene>
<dbReference type="AlphaFoldDB" id="A0A7J6VZD7"/>
<evidence type="ECO:0000256" key="2">
    <source>
        <dbReference type="PROSITE-ProRule" id="PRU00708"/>
    </source>
</evidence>
<dbReference type="NCBIfam" id="TIGR00756">
    <property type="entry name" value="PPR"/>
    <property type="match status" value="2"/>
</dbReference>
<dbReference type="Pfam" id="PF13041">
    <property type="entry name" value="PPR_2"/>
    <property type="match status" value="1"/>
</dbReference>
<dbReference type="PANTHER" id="PTHR46862">
    <property type="entry name" value="OS07G0661900 PROTEIN"/>
    <property type="match status" value="1"/>
</dbReference>
<dbReference type="PANTHER" id="PTHR46862:SF5">
    <property type="entry name" value="OS02G0170000 PROTEIN"/>
    <property type="match status" value="1"/>
</dbReference>
<dbReference type="Gene3D" id="1.25.40.10">
    <property type="entry name" value="Tetratricopeptide repeat domain"/>
    <property type="match status" value="1"/>
</dbReference>
<dbReference type="Pfam" id="PF01535">
    <property type="entry name" value="PPR"/>
    <property type="match status" value="1"/>
</dbReference>
<accession>A0A7J6VZD7</accession>
<evidence type="ECO:0000313" key="3">
    <source>
        <dbReference type="EMBL" id="KAF5190077.1"/>
    </source>
</evidence>
<dbReference type="PROSITE" id="PS51375">
    <property type="entry name" value="PPR"/>
    <property type="match status" value="2"/>
</dbReference>
<dbReference type="Proteomes" id="UP000554482">
    <property type="component" value="Unassembled WGS sequence"/>
</dbReference>
<dbReference type="EMBL" id="JABWDY010024654">
    <property type="protein sequence ID" value="KAF5190077.1"/>
    <property type="molecule type" value="Genomic_DNA"/>
</dbReference>
<feature type="repeat" description="PPR" evidence="2">
    <location>
        <begin position="44"/>
        <end position="78"/>
    </location>
</feature>
<feature type="non-terminal residue" evidence="3">
    <location>
        <position position="93"/>
    </location>
</feature>
<dbReference type="OrthoDB" id="185373at2759"/>
<sequence>MKENRVPFDRRVYNSIIDTLGKSGQLHEARGVFENMQRDDIKPDITTWNSLIRWHCQAGDVGKALEFFSTMQDQGLYPDPKIFVIIISRLGEE</sequence>
<protein>
    <submittedName>
        <fullName evidence="3">Tetratricopeptide repeat (TPR)-like superfamily protein</fullName>
    </submittedName>
</protein>
<dbReference type="InterPro" id="IPR011990">
    <property type="entry name" value="TPR-like_helical_dom_sf"/>
</dbReference>
<comment type="caution">
    <text evidence="3">The sequence shown here is derived from an EMBL/GenBank/DDBJ whole genome shotgun (WGS) entry which is preliminary data.</text>
</comment>
<proteinExistence type="predicted"/>
<dbReference type="InterPro" id="IPR002885">
    <property type="entry name" value="PPR_rpt"/>
</dbReference>